<feature type="compositionally biased region" description="Acidic residues" evidence="1">
    <location>
        <begin position="60"/>
        <end position="74"/>
    </location>
</feature>
<comment type="caution">
    <text evidence="2">The sequence shown here is derived from an EMBL/GenBank/DDBJ whole genome shotgun (WGS) entry which is preliminary data.</text>
</comment>
<protein>
    <submittedName>
        <fullName evidence="2">Uncharacterized protein</fullName>
    </submittedName>
</protein>
<feature type="compositionally biased region" description="Polar residues" evidence="1">
    <location>
        <begin position="21"/>
        <end position="32"/>
    </location>
</feature>
<dbReference type="RefSeq" id="WP_256398087.1">
    <property type="nucleotide sequence ID" value="NZ_JANHJR010000001.1"/>
</dbReference>
<proteinExistence type="predicted"/>
<organism evidence="2 3">
    <name type="scientific">Haloarchaeobius litoreus</name>
    <dbReference type="NCBI Taxonomy" id="755306"/>
    <lineage>
        <taxon>Archaea</taxon>
        <taxon>Methanobacteriati</taxon>
        <taxon>Methanobacteriota</taxon>
        <taxon>Stenosarchaea group</taxon>
        <taxon>Halobacteria</taxon>
        <taxon>Halobacteriales</taxon>
        <taxon>Halorubellaceae</taxon>
        <taxon>Haloarchaeobius</taxon>
    </lineage>
</organism>
<gene>
    <name evidence="2" type="ORF">ACFSBL_11940</name>
</gene>
<evidence type="ECO:0000313" key="2">
    <source>
        <dbReference type="EMBL" id="MFD1646392.1"/>
    </source>
</evidence>
<feature type="region of interest" description="Disordered" evidence="1">
    <location>
        <begin position="21"/>
        <end position="80"/>
    </location>
</feature>
<dbReference type="EMBL" id="JBHUDO010000002">
    <property type="protein sequence ID" value="MFD1646392.1"/>
    <property type="molecule type" value="Genomic_DNA"/>
</dbReference>
<evidence type="ECO:0000313" key="3">
    <source>
        <dbReference type="Proteomes" id="UP001597034"/>
    </source>
</evidence>
<reference evidence="2 3" key="1">
    <citation type="journal article" date="2019" name="Int. J. Syst. Evol. Microbiol.">
        <title>The Global Catalogue of Microorganisms (GCM) 10K type strain sequencing project: providing services to taxonomists for standard genome sequencing and annotation.</title>
        <authorList>
            <consortium name="The Broad Institute Genomics Platform"/>
            <consortium name="The Broad Institute Genome Sequencing Center for Infectious Disease"/>
            <person name="Wu L."/>
            <person name="Ma J."/>
        </authorList>
    </citation>
    <scope>NUCLEOTIDE SEQUENCE [LARGE SCALE GENOMIC DNA]</scope>
    <source>
        <strain evidence="2 3">CGMCC 1.10390</strain>
    </source>
</reference>
<feature type="region of interest" description="Disordered" evidence="1">
    <location>
        <begin position="466"/>
        <end position="498"/>
    </location>
</feature>
<feature type="compositionally biased region" description="Low complexity" evidence="1">
    <location>
        <begin position="40"/>
        <end position="59"/>
    </location>
</feature>
<dbReference type="AlphaFoldDB" id="A0ABD6DM20"/>
<name>A0ABD6DM20_9EURY</name>
<dbReference type="PROSITE" id="PS51257">
    <property type="entry name" value="PROKAR_LIPOPROTEIN"/>
    <property type="match status" value="1"/>
</dbReference>
<accession>A0ABD6DM20</accession>
<dbReference type="Proteomes" id="UP001597034">
    <property type="component" value="Unassembled WGS sequence"/>
</dbReference>
<keyword evidence="3" id="KW-1185">Reference proteome</keyword>
<evidence type="ECO:0000256" key="1">
    <source>
        <dbReference type="SAM" id="MobiDB-lite"/>
    </source>
</evidence>
<feature type="compositionally biased region" description="Low complexity" evidence="1">
    <location>
        <begin position="467"/>
        <end position="476"/>
    </location>
</feature>
<sequence>MKRALLAVALALMLVVAGCNTTDQGGDSTTVEPTGEPTDEMTTAQTTAEQTETGTTTSGGEDEEDDEREEQEEPCEYRSEEGDLVQVQGACLGFDANQVYLNVMEMAGVELDTGPSVRSLSPEQTNPYTFDQFGFSNESFQAVMGIAPNGTPDVYVAGYASPQTGPDGSVEVDVVMRYIDADGGEGRPQGPEEAEITLAHEYLHAIQFYEGSQDRLAANLTSEGVNLGDVETSLVEGSAVYFESEYQEQYMDRDAASRNVSAWANSSPFSMYQLGPYVMGERYTKFRVNSTSEFQTLYDNPPISMEQIMHNHMPDEERPRNLTVERGQDSVWNHYDTSTRGELFLRSSLRAGVSGPRAAAGAEGWGADRAMTFRNQSYSSAGNYKYGYAWTLRFDNASEQDEFRGIFGDWLESRGPLTDGVYRMDEDHTYRMVEISDETVVVLAGHERFTTQTVATGNASHVTVTMTDADQTSSVQSDDDDDEERLVTAQSGAVRATV</sequence>